<dbReference type="EMBL" id="PVYX01000002">
    <property type="protein sequence ID" value="PRX53944.1"/>
    <property type="molecule type" value="Genomic_DNA"/>
</dbReference>
<comment type="caution">
    <text evidence="2">The sequence shown here is derived from an EMBL/GenBank/DDBJ whole genome shotgun (WGS) entry which is preliminary data.</text>
</comment>
<organism evidence="2 3">
    <name type="scientific">Flagellimonas meridianipacifica</name>
    <dbReference type="NCBI Taxonomy" id="1080225"/>
    <lineage>
        <taxon>Bacteria</taxon>
        <taxon>Pseudomonadati</taxon>
        <taxon>Bacteroidota</taxon>
        <taxon>Flavobacteriia</taxon>
        <taxon>Flavobacteriales</taxon>
        <taxon>Flavobacteriaceae</taxon>
        <taxon>Flagellimonas</taxon>
    </lineage>
</organism>
<reference evidence="2 3" key="1">
    <citation type="submission" date="2018-03" db="EMBL/GenBank/DDBJ databases">
        <title>Genomic Encyclopedia of Archaeal and Bacterial Type Strains, Phase II (KMG-II): from individual species to whole genera.</title>
        <authorList>
            <person name="Goeker M."/>
        </authorList>
    </citation>
    <scope>NUCLEOTIDE SEQUENCE [LARGE SCALE GENOMIC DNA]</scope>
    <source>
        <strain evidence="2 3">DSM 25027</strain>
    </source>
</reference>
<sequence>MTKIAPVLFLLFLGVMNGQNTSNNVTTITYEPPSISFIALELQTYNGKLRFGEQDNYYTNPDGSYVKHNDGNYPEIDKKSSHNVLSQYAFRQLLKIRHQQEIFDAMDKELFTVRKNDMYDKELKSLTAQEQLLVLANTLLSTEEQCRLFCNEKQQDCAAQFKDDGYYRPYTDIAPWGGKGATEFQQLRAFKTVANEFFPKMQQWGNSLYPENKIDGYYVGKTRLGTYDFKSGGYWLDTNQFHNQGFLLRWYNLQPKTTSERKLKHPNGSQLLLELSPEKAEAFSEKYDNLYLVFEVNVALNGIENYRMNRLKTLFTLVSPTISLYVDDGLTNKVGELDLGSATIKTR</sequence>
<protein>
    <submittedName>
        <fullName evidence="2">Uncharacterized protein</fullName>
    </submittedName>
</protein>
<evidence type="ECO:0000256" key="1">
    <source>
        <dbReference type="SAM" id="SignalP"/>
    </source>
</evidence>
<keyword evidence="3" id="KW-1185">Reference proteome</keyword>
<proteinExistence type="predicted"/>
<dbReference type="OrthoDB" id="1171624at2"/>
<dbReference type="AlphaFoldDB" id="A0A2T0M8X0"/>
<evidence type="ECO:0000313" key="2">
    <source>
        <dbReference type="EMBL" id="PRX53944.1"/>
    </source>
</evidence>
<keyword evidence="1" id="KW-0732">Signal</keyword>
<gene>
    <name evidence="2" type="ORF">CLV81_2337</name>
</gene>
<feature type="signal peptide" evidence="1">
    <location>
        <begin position="1"/>
        <end position="18"/>
    </location>
</feature>
<evidence type="ECO:0000313" key="3">
    <source>
        <dbReference type="Proteomes" id="UP000237640"/>
    </source>
</evidence>
<name>A0A2T0M8X0_9FLAO</name>
<feature type="chain" id="PRO_5015679839" evidence="1">
    <location>
        <begin position="19"/>
        <end position="347"/>
    </location>
</feature>
<accession>A0A2T0M8X0</accession>
<dbReference type="RefSeq" id="WP_106145268.1">
    <property type="nucleotide sequence ID" value="NZ_PVYX01000002.1"/>
</dbReference>
<dbReference type="Proteomes" id="UP000237640">
    <property type="component" value="Unassembled WGS sequence"/>
</dbReference>